<dbReference type="Gene3D" id="3.20.20.80">
    <property type="entry name" value="Glycosidases"/>
    <property type="match status" value="1"/>
</dbReference>
<dbReference type="SUPFAM" id="SSF51445">
    <property type="entry name" value="(Trans)glycosidases"/>
    <property type="match status" value="1"/>
</dbReference>
<dbReference type="GO" id="GO:0016985">
    <property type="term" value="F:mannan endo-1,4-beta-mannosidase activity"/>
    <property type="evidence" value="ECO:0007669"/>
    <property type="project" value="InterPro"/>
</dbReference>
<evidence type="ECO:0000313" key="8">
    <source>
        <dbReference type="Proteomes" id="UP000075737"/>
    </source>
</evidence>
<evidence type="ECO:0000256" key="4">
    <source>
        <dbReference type="PROSITE-ProRule" id="PRU01100"/>
    </source>
</evidence>
<keyword evidence="3 4" id="KW-0326">Glycosidase</keyword>
<feature type="active site" description="Proton donor" evidence="4">
    <location>
        <position position="258"/>
    </location>
</feature>
<comment type="caution">
    <text evidence="7">The sequence shown here is derived from an EMBL/GenBank/DDBJ whole genome shotgun (WGS) entry which is preliminary data.</text>
</comment>
<dbReference type="InterPro" id="IPR017853">
    <property type="entry name" value="GH"/>
</dbReference>
<dbReference type="OrthoDB" id="9802773at2"/>
<dbReference type="InterPro" id="IPR011990">
    <property type="entry name" value="TPR-like_helical_dom_sf"/>
</dbReference>
<dbReference type="EMBL" id="LOHZ01000028">
    <property type="protein sequence ID" value="KYO66338.1"/>
    <property type="molecule type" value="Genomic_DNA"/>
</dbReference>
<evidence type="ECO:0000256" key="5">
    <source>
        <dbReference type="SAM" id="SignalP"/>
    </source>
</evidence>
<feature type="chain" id="PRO_5007825094" evidence="5">
    <location>
        <begin position="26"/>
        <end position="539"/>
    </location>
</feature>
<dbReference type="SUPFAM" id="SSF81901">
    <property type="entry name" value="HCP-like"/>
    <property type="match status" value="1"/>
</dbReference>
<dbReference type="PANTHER" id="PTHR40079:SF4">
    <property type="entry name" value="GH26 DOMAIN-CONTAINING PROTEIN-RELATED"/>
    <property type="match status" value="1"/>
</dbReference>
<organism evidence="7 8">
    <name type="scientific">Thermovenabulum gondwanense</name>
    <dbReference type="NCBI Taxonomy" id="520767"/>
    <lineage>
        <taxon>Bacteria</taxon>
        <taxon>Bacillati</taxon>
        <taxon>Bacillota</taxon>
        <taxon>Clostridia</taxon>
        <taxon>Thermosediminibacterales</taxon>
        <taxon>Thermosediminibacteraceae</taxon>
        <taxon>Thermovenabulum</taxon>
    </lineage>
</organism>
<dbReference type="STRING" id="520767.ATZ99_12200"/>
<dbReference type="PANTHER" id="PTHR40079">
    <property type="entry name" value="MANNAN ENDO-1,4-BETA-MANNOSIDASE E-RELATED"/>
    <property type="match status" value="1"/>
</dbReference>
<comment type="similarity">
    <text evidence="1 4">Belongs to the glycosyl hydrolase 26 family.</text>
</comment>
<keyword evidence="2 4" id="KW-0378">Hydrolase</keyword>
<accession>A0A161QB99</accession>
<keyword evidence="8" id="KW-1185">Reference proteome</keyword>
<feature type="signal peptide" evidence="5">
    <location>
        <begin position="1"/>
        <end position="25"/>
    </location>
</feature>
<evidence type="ECO:0000313" key="7">
    <source>
        <dbReference type="EMBL" id="KYO66338.1"/>
    </source>
</evidence>
<dbReference type="GO" id="GO:0008810">
    <property type="term" value="F:cellulase activity"/>
    <property type="evidence" value="ECO:0007669"/>
    <property type="project" value="UniProtKB-EC"/>
</dbReference>
<dbReference type="Proteomes" id="UP000075737">
    <property type="component" value="Unassembled WGS sequence"/>
</dbReference>
<dbReference type="InterPro" id="IPR022790">
    <property type="entry name" value="GH26_dom"/>
</dbReference>
<dbReference type="PROSITE" id="PS51764">
    <property type="entry name" value="GH26"/>
    <property type="match status" value="1"/>
</dbReference>
<protein>
    <submittedName>
        <fullName evidence="7">Endoglucanase H</fullName>
        <ecNumber evidence="7">3.2.1.4</ecNumber>
    </submittedName>
</protein>
<dbReference type="GO" id="GO:0006080">
    <property type="term" value="P:substituted mannan metabolic process"/>
    <property type="evidence" value="ECO:0007669"/>
    <property type="project" value="InterPro"/>
</dbReference>
<keyword evidence="5" id="KW-0732">Signal</keyword>
<name>A0A161QB99_9FIRM</name>
<feature type="domain" description="GH26" evidence="6">
    <location>
        <begin position="112"/>
        <end position="435"/>
    </location>
</feature>
<dbReference type="Gene3D" id="1.25.40.10">
    <property type="entry name" value="Tetratricopeptide repeat domain"/>
    <property type="match status" value="1"/>
</dbReference>
<evidence type="ECO:0000256" key="1">
    <source>
        <dbReference type="ARBA" id="ARBA00007754"/>
    </source>
</evidence>
<proteinExistence type="inferred from homology"/>
<feature type="active site" description="Nucleophile" evidence="4">
    <location>
        <position position="362"/>
    </location>
</feature>
<evidence type="ECO:0000256" key="2">
    <source>
        <dbReference type="ARBA" id="ARBA00022801"/>
    </source>
</evidence>
<dbReference type="InterPro" id="IPR000805">
    <property type="entry name" value="Glyco_hydro_26"/>
</dbReference>
<evidence type="ECO:0000256" key="3">
    <source>
        <dbReference type="ARBA" id="ARBA00023295"/>
    </source>
</evidence>
<dbReference type="AlphaFoldDB" id="A0A161QB99"/>
<sequence length="539" mass="62442">MADLFKKIVLIFILLVMIFTNSAFAEAKTTKNSAKTKQTTSTKTNYIHPDKAYRLGVEAYNKKDYSKAVYYFDIAAKGNPSAANFIMLAKSYEELGKMEDAANLYFKASEIYKNKGLKDDAEIYKTKAKKLTTEVELYSYYEESNLKENYSGAKYEPVSGAYIGAYIDADPNLKNRGKSIFEEFNIIFGNHSVFFTYHHYGQPFPKNWVNEVKKAGAIPQLAIEPSSLDEVKDDEYLREFAKDAANYGGPIFIRFASEMNGNWTPYYNDPEKYKEKFRLVHDVFEKIAPNVAMVWTPNAVPEKNIDEFYPGDEYVDWVGVNFYAVAYHNMNINEPAFDEDPSMYLDYIYQKYSTKKPIQISEWAATHKTVLTDKDLTEFAIDRINKLYYYLPRKYPRIKMVCWFDSNNIDNPFVPAERKINNYSLTENPEVKEAYKKAVESSYFIKSGQATSGYYKTLPETFTLEKDMNITAFIKTYDNQFAVKFLIDGNMVSYQKELPYEITLSPGNYNKGWHSLEIRVVDSKNRLAKSKVYKFFIGQ</sequence>
<evidence type="ECO:0000259" key="6">
    <source>
        <dbReference type="PROSITE" id="PS51764"/>
    </source>
</evidence>
<gene>
    <name evidence="7" type="primary">celH</name>
    <name evidence="7" type="ORF">ATZ99_12200</name>
</gene>
<dbReference type="RefSeq" id="WP_068748355.1">
    <property type="nucleotide sequence ID" value="NZ_LOHZ01000028.1"/>
</dbReference>
<dbReference type="Pfam" id="PF02156">
    <property type="entry name" value="Glyco_hydro_26"/>
    <property type="match status" value="1"/>
</dbReference>
<reference evidence="7 8" key="1">
    <citation type="submission" date="2015-12" db="EMBL/GenBank/DDBJ databases">
        <title>Draft genome of Thermovenabulum gondwanense isolated from a red thermophilic microbial mat colonisisng an outflow channel of a bore well.</title>
        <authorList>
            <person name="Patel B.K."/>
        </authorList>
    </citation>
    <scope>NUCLEOTIDE SEQUENCE [LARGE SCALE GENOMIC DNA]</scope>
    <source>
        <strain evidence="7 8">R270</strain>
    </source>
</reference>
<dbReference type="EC" id="3.2.1.4" evidence="7"/>